<proteinExistence type="predicted"/>
<reference evidence="2 3" key="1">
    <citation type="journal article" date="2018" name="ISME J.">
        <title>Involvement of Burkholderiaceae and sulfurous volatiles in disease-suppressive soils.</title>
        <authorList>
            <person name="Carrion V.J."/>
            <person name="Cordovez V."/>
            <person name="Tyc O."/>
            <person name="Etalo D.W."/>
            <person name="de Bruijn I."/>
            <person name="de Jager V.C."/>
            <person name="Medema M.H."/>
            <person name="Eberl L."/>
            <person name="Raaijmakers J.M."/>
        </authorList>
    </citation>
    <scope>NUCLEOTIDE SEQUENCE [LARGE SCALE GENOMIC DNA]</scope>
    <source>
        <strain evidence="3">mHSR5</strain>
    </source>
</reference>
<dbReference type="GO" id="GO:0005506">
    <property type="term" value="F:iron ion binding"/>
    <property type="evidence" value="ECO:0007669"/>
    <property type="project" value="UniProtKB-ARBA"/>
</dbReference>
<dbReference type="GO" id="GO:0016706">
    <property type="term" value="F:2-oxoglutarate-dependent dioxygenase activity"/>
    <property type="evidence" value="ECO:0007669"/>
    <property type="project" value="UniProtKB-ARBA"/>
</dbReference>
<dbReference type="OrthoDB" id="9796766at2"/>
<dbReference type="AlphaFoldDB" id="A0A2Z5N641"/>
<dbReference type="PANTHER" id="PTHR20883">
    <property type="entry name" value="PHYTANOYL-COA DIOXYGENASE DOMAIN CONTAINING 1"/>
    <property type="match status" value="1"/>
</dbReference>
<accession>A0A2Z5N641</accession>
<gene>
    <name evidence="2" type="ORF">CUJ89_29470</name>
</gene>
<evidence type="ECO:0000313" key="2">
    <source>
        <dbReference type="EMBL" id="AXF24428.1"/>
    </source>
</evidence>
<dbReference type="Gene3D" id="2.60.120.620">
    <property type="entry name" value="q2cbj1_9rhob like domain"/>
    <property type="match status" value="1"/>
</dbReference>
<dbReference type="PANTHER" id="PTHR20883:SF48">
    <property type="entry name" value="ECTOINE DIOXYGENASE"/>
    <property type="match status" value="1"/>
</dbReference>
<protein>
    <recommendedName>
        <fullName evidence="4">Phytanoyl-CoA dioxygenase</fullName>
    </recommendedName>
</protein>
<evidence type="ECO:0000313" key="3">
    <source>
        <dbReference type="Proteomes" id="UP000253104"/>
    </source>
</evidence>
<name>A0A2Z5N641_BURPY</name>
<sequence length="289" mass="32174">MQSSDGASGSMESLLAMSEQDMLTDIHRLCDEIEINGFAIVRNLIDRDTVTELSRRADSAWRRGADPDRPHSKVEIAGAEVEAVDAVRSVARETRLLGTMLALLGPNIYVNYAGFTINPPQAPDKAAMEFHTDGGRISREHVGGAEPRYSIKTSVWLTDGTQLGTGNFHVIPGSHKWPTRPDADLDALAVPVLVNVGDAIIFERRVWHTRKPNLSSTTRKVLFLDYAPRWMERKCSSAAVSLNHYSEPIENQLFNNQANWSAFAPKKHMIPCLALMEALGITRREDRTR</sequence>
<organism evidence="2 3">
    <name type="scientific">Burkholderia pyrrocinia</name>
    <name type="common">Pseudomonas pyrrocinia</name>
    <dbReference type="NCBI Taxonomy" id="60550"/>
    <lineage>
        <taxon>Bacteria</taxon>
        <taxon>Pseudomonadati</taxon>
        <taxon>Pseudomonadota</taxon>
        <taxon>Betaproteobacteria</taxon>
        <taxon>Burkholderiales</taxon>
        <taxon>Burkholderiaceae</taxon>
        <taxon>Burkholderia</taxon>
        <taxon>Burkholderia cepacia complex</taxon>
    </lineage>
</organism>
<evidence type="ECO:0008006" key="4">
    <source>
        <dbReference type="Google" id="ProtNLM"/>
    </source>
</evidence>
<dbReference type="InterPro" id="IPR008775">
    <property type="entry name" value="Phytyl_CoA_dOase-like"/>
</dbReference>
<dbReference type="SUPFAM" id="SSF51197">
    <property type="entry name" value="Clavaminate synthase-like"/>
    <property type="match status" value="1"/>
</dbReference>
<dbReference type="Pfam" id="PF05721">
    <property type="entry name" value="PhyH"/>
    <property type="match status" value="1"/>
</dbReference>
<comment type="cofactor">
    <cofactor evidence="1">
        <name>Fe(2+)</name>
        <dbReference type="ChEBI" id="CHEBI:29033"/>
    </cofactor>
</comment>
<dbReference type="Proteomes" id="UP000253104">
    <property type="component" value="Chromosome mHSR5_B"/>
</dbReference>
<evidence type="ECO:0000256" key="1">
    <source>
        <dbReference type="ARBA" id="ARBA00001954"/>
    </source>
</evidence>
<dbReference type="EMBL" id="CP024903">
    <property type="protein sequence ID" value="AXF24428.1"/>
    <property type="molecule type" value="Genomic_DNA"/>
</dbReference>